<sequence length="102" mass="11491">MGKMIVNQTVKITDTGNFNTLVKHWYSVGGTNDSVELQLEVGEIVNIKSFQDPTVPGGVYSHITKTSKHYTNVLGVLIQDRNSPDYDMKKDRHRIQVTSKLN</sequence>
<accession>A0A6B9SZ46</accession>
<dbReference type="Proteomes" id="UP000464957">
    <property type="component" value="Segment"/>
</dbReference>
<evidence type="ECO:0000313" key="3">
    <source>
        <dbReference type="Proteomes" id="UP000464957"/>
    </source>
</evidence>
<protein>
    <submittedName>
        <fullName evidence="2">Uncharacterized protein</fullName>
    </submittedName>
</protein>
<evidence type="ECO:0000256" key="1">
    <source>
        <dbReference type="SAM" id="MobiDB-lite"/>
    </source>
</evidence>
<proteinExistence type="predicted"/>
<organism evidence="2 3">
    <name type="scientific">Vibrio phage VH1_2019</name>
    <dbReference type="NCBI Taxonomy" id="2686307"/>
    <lineage>
        <taxon>Viruses</taxon>
        <taxon>Duplodnaviria</taxon>
        <taxon>Heunggongvirae</taxon>
        <taxon>Uroviricota</taxon>
        <taxon>Caudoviricetes</taxon>
        <taxon>Pantevenvirales</taxon>
        <taxon>Straboviridae</taxon>
        <taxon>Schizotequatrovirus</taxon>
        <taxon>Schizotequatrovirus KVP40</taxon>
    </lineage>
</organism>
<name>A0A6B9SZ46_9CAUD</name>
<dbReference type="EMBL" id="MN794232">
    <property type="protein sequence ID" value="QHJ74472.1"/>
    <property type="molecule type" value="Genomic_DNA"/>
</dbReference>
<evidence type="ECO:0000313" key="2">
    <source>
        <dbReference type="EMBL" id="QHJ74472.1"/>
    </source>
</evidence>
<gene>
    <name evidence="2" type="ORF">VH12019_00145</name>
</gene>
<reference evidence="2 3" key="1">
    <citation type="submission" date="2019-12" db="EMBL/GenBank/DDBJ databases">
        <authorList>
            <person name="Harris M."/>
            <person name="Ho T.C."/>
            <person name="Fruchtman H."/>
            <person name="Garin M."/>
            <person name="Kubatin V."/>
            <person name="Lu T."/>
            <person name="Xue L."/>
            <person name="Marr M.T."/>
        </authorList>
    </citation>
    <scope>NUCLEOTIDE SEQUENCE [LARGE SCALE GENOMIC DNA]</scope>
</reference>
<feature type="region of interest" description="Disordered" evidence="1">
    <location>
        <begin position="83"/>
        <end position="102"/>
    </location>
</feature>